<sequence length="116" mass="13092">MHPLLRPVISESLKASRKIGESTAFASTKQSMGYGKPHWHGEGSLLWLYIHVDDIAIFGKEVDLFKRQIAEEFKIKDIGPVDLMLGVKITQKEESITLYQQHFAKSLLELYGMGSS</sequence>
<comment type="caution">
    <text evidence="2">The sequence shown here is derived from an EMBL/GenBank/DDBJ whole genome shotgun (WGS) entry which is preliminary data.</text>
</comment>
<gene>
    <name evidence="2" type="ORF">O181_044596</name>
</gene>
<keyword evidence="3" id="KW-1185">Reference proteome</keyword>
<protein>
    <recommendedName>
        <fullName evidence="1">Reverse transcriptase Ty1/copia-type domain-containing protein</fullName>
    </recommendedName>
</protein>
<name>A0A9Q3HH05_9BASI</name>
<evidence type="ECO:0000313" key="3">
    <source>
        <dbReference type="Proteomes" id="UP000765509"/>
    </source>
</evidence>
<dbReference type="EMBL" id="AVOT02018196">
    <property type="protein sequence ID" value="MBW0504881.1"/>
    <property type="molecule type" value="Genomic_DNA"/>
</dbReference>
<dbReference type="Pfam" id="PF07727">
    <property type="entry name" value="RVT_2"/>
    <property type="match status" value="1"/>
</dbReference>
<dbReference type="InterPro" id="IPR013103">
    <property type="entry name" value="RVT_2"/>
</dbReference>
<proteinExistence type="predicted"/>
<reference evidence="2" key="1">
    <citation type="submission" date="2021-03" db="EMBL/GenBank/DDBJ databases">
        <title>Draft genome sequence of rust myrtle Austropuccinia psidii MF-1, a brazilian biotype.</title>
        <authorList>
            <person name="Quecine M.C."/>
            <person name="Pachon D.M.R."/>
            <person name="Bonatelli M.L."/>
            <person name="Correr F.H."/>
            <person name="Franceschini L.M."/>
            <person name="Leite T.F."/>
            <person name="Margarido G.R.A."/>
            <person name="Almeida C.A."/>
            <person name="Ferrarezi J.A."/>
            <person name="Labate C.A."/>
        </authorList>
    </citation>
    <scope>NUCLEOTIDE SEQUENCE</scope>
    <source>
        <strain evidence="2">MF-1</strain>
    </source>
</reference>
<feature type="domain" description="Reverse transcriptase Ty1/copia-type" evidence="1">
    <location>
        <begin position="40"/>
        <end position="113"/>
    </location>
</feature>
<evidence type="ECO:0000259" key="1">
    <source>
        <dbReference type="Pfam" id="PF07727"/>
    </source>
</evidence>
<dbReference type="OrthoDB" id="3054497at2759"/>
<dbReference type="Proteomes" id="UP000765509">
    <property type="component" value="Unassembled WGS sequence"/>
</dbReference>
<evidence type="ECO:0000313" key="2">
    <source>
        <dbReference type="EMBL" id="MBW0504881.1"/>
    </source>
</evidence>
<dbReference type="AlphaFoldDB" id="A0A9Q3HH05"/>
<accession>A0A9Q3HH05</accession>
<organism evidence="2 3">
    <name type="scientific">Austropuccinia psidii MF-1</name>
    <dbReference type="NCBI Taxonomy" id="1389203"/>
    <lineage>
        <taxon>Eukaryota</taxon>
        <taxon>Fungi</taxon>
        <taxon>Dikarya</taxon>
        <taxon>Basidiomycota</taxon>
        <taxon>Pucciniomycotina</taxon>
        <taxon>Pucciniomycetes</taxon>
        <taxon>Pucciniales</taxon>
        <taxon>Sphaerophragmiaceae</taxon>
        <taxon>Austropuccinia</taxon>
    </lineage>
</organism>